<protein>
    <recommendedName>
        <fullName evidence="2">VOC domain-containing protein</fullName>
    </recommendedName>
</protein>
<dbReference type="EMBL" id="JAVDPF010000032">
    <property type="protein sequence ID" value="KAL1870057.1"/>
    <property type="molecule type" value="Genomic_DNA"/>
</dbReference>
<dbReference type="PROSITE" id="PS51819">
    <property type="entry name" value="VOC"/>
    <property type="match status" value="1"/>
</dbReference>
<organism evidence="3 4">
    <name type="scientific">Paecilomyces lecythidis</name>
    <dbReference type="NCBI Taxonomy" id="3004212"/>
    <lineage>
        <taxon>Eukaryota</taxon>
        <taxon>Fungi</taxon>
        <taxon>Dikarya</taxon>
        <taxon>Ascomycota</taxon>
        <taxon>Pezizomycotina</taxon>
        <taxon>Eurotiomycetes</taxon>
        <taxon>Eurotiomycetidae</taxon>
        <taxon>Eurotiales</taxon>
        <taxon>Thermoascaceae</taxon>
        <taxon>Paecilomyces</taxon>
    </lineage>
</organism>
<dbReference type="PANTHER" id="PTHR35006:SF3">
    <property type="entry name" value="GLYOXALASE FAMILY PROTEIN (AFU_ORTHOLOGUE AFUA_3G06020)"/>
    <property type="match status" value="1"/>
</dbReference>
<name>A0ABR3X2Z2_9EURO</name>
<feature type="region of interest" description="Disordered" evidence="1">
    <location>
        <begin position="543"/>
        <end position="633"/>
    </location>
</feature>
<feature type="compositionally biased region" description="Polar residues" evidence="1">
    <location>
        <begin position="239"/>
        <end position="252"/>
    </location>
</feature>
<dbReference type="InterPro" id="IPR004360">
    <property type="entry name" value="Glyas_Fos-R_dOase_dom"/>
</dbReference>
<evidence type="ECO:0000259" key="2">
    <source>
        <dbReference type="PROSITE" id="PS51819"/>
    </source>
</evidence>
<feature type="region of interest" description="Disordered" evidence="1">
    <location>
        <begin position="384"/>
        <end position="461"/>
    </location>
</feature>
<feature type="region of interest" description="Disordered" evidence="1">
    <location>
        <begin position="239"/>
        <end position="264"/>
    </location>
</feature>
<feature type="compositionally biased region" description="Basic residues" evidence="1">
    <location>
        <begin position="573"/>
        <end position="591"/>
    </location>
</feature>
<accession>A0ABR3X2Z2</accession>
<evidence type="ECO:0000313" key="3">
    <source>
        <dbReference type="EMBL" id="KAL1870057.1"/>
    </source>
</evidence>
<dbReference type="InterPro" id="IPR037523">
    <property type="entry name" value="VOC_core"/>
</dbReference>
<feature type="compositionally biased region" description="Polar residues" evidence="1">
    <location>
        <begin position="602"/>
        <end position="618"/>
    </location>
</feature>
<gene>
    <name evidence="3" type="ORF">Plec18167_007575</name>
</gene>
<dbReference type="InterPro" id="IPR029068">
    <property type="entry name" value="Glyas_Bleomycin-R_OHBP_Dase"/>
</dbReference>
<keyword evidence="4" id="KW-1185">Reference proteome</keyword>
<dbReference type="Gene3D" id="3.10.180.10">
    <property type="entry name" value="2,3-Dihydroxybiphenyl 1,2-Dioxygenase, domain 1"/>
    <property type="match status" value="1"/>
</dbReference>
<dbReference type="CDD" id="cd07262">
    <property type="entry name" value="VOC_like"/>
    <property type="match status" value="1"/>
</dbReference>
<evidence type="ECO:0000256" key="1">
    <source>
        <dbReference type="SAM" id="MobiDB-lite"/>
    </source>
</evidence>
<reference evidence="3 4" key="1">
    <citation type="journal article" date="2024" name="IMA Fungus">
        <title>IMA Genome - F19 : A genome assembly and annotation guide to empower mycologists, including annotated draft genome sequences of Ceratocystis pirilliformis, Diaporthe australafricana, Fusarium ophioides, Paecilomyces lecythidis, and Sporothrix stenoceras.</title>
        <authorList>
            <person name="Aylward J."/>
            <person name="Wilson A.M."/>
            <person name="Visagie C.M."/>
            <person name="Spraker J."/>
            <person name="Barnes I."/>
            <person name="Buitendag C."/>
            <person name="Ceriani C."/>
            <person name="Del Mar Angel L."/>
            <person name="du Plessis D."/>
            <person name="Fuchs T."/>
            <person name="Gasser K."/>
            <person name="Kramer D."/>
            <person name="Li W."/>
            <person name="Munsamy K."/>
            <person name="Piso A."/>
            <person name="Price J.L."/>
            <person name="Sonnekus B."/>
            <person name="Thomas C."/>
            <person name="van der Nest A."/>
            <person name="van Dijk A."/>
            <person name="van Heerden A."/>
            <person name="van Vuuren N."/>
            <person name="Yilmaz N."/>
            <person name="Duong T.A."/>
            <person name="van der Merwe N.A."/>
            <person name="Wingfield M.J."/>
            <person name="Wingfield B.D."/>
        </authorList>
    </citation>
    <scope>NUCLEOTIDE SEQUENCE [LARGE SCALE GENOMIC DNA]</scope>
    <source>
        <strain evidence="3 4">CMW 18167</strain>
    </source>
</reference>
<evidence type="ECO:0000313" key="4">
    <source>
        <dbReference type="Proteomes" id="UP001583193"/>
    </source>
</evidence>
<feature type="compositionally biased region" description="Low complexity" evidence="1">
    <location>
        <begin position="408"/>
        <end position="427"/>
    </location>
</feature>
<dbReference type="Pfam" id="PF00903">
    <property type="entry name" value="Glyoxalase"/>
    <property type="match status" value="1"/>
</dbReference>
<comment type="caution">
    <text evidence="3">The sequence shown here is derived from an EMBL/GenBank/DDBJ whole genome shotgun (WGS) entry which is preliminary data.</text>
</comment>
<sequence>MPLSHLTLTVSQLPQSTSFFLSCLQPLGYHFIGRHEDYIGFGSQPGEPADFWITEEKPGVPAGAAHVAFPAPSKDSVGSFFIQALKAGGKIHGEPKVRDADSGYFSAAVIDFDGNSIEAVYRPGSSSSRSAAGGRALTVIKGGSVVNGGSVVSRAKSTRTESVYSSARSDFNKLGAPESVVDIDRAPPSTVSYSMYQQQAYQPQQQKADDGSKTAKTIIGTLIGATAGAAIAYAMTREASSSQSTPEPQYTISAAPAPAPAQSRVQEYQGTRAIEAGPAHSFYSDEDASTVYSRSKAPSKAPSKIARASTIYEGSEYYPVDDRAESVYSEQSGIQRTANGSVYATKDLPIRAIEFPPQGDRRSSVPGHASSFISSFVDKSFHGNDDRSVCSSSTIKAPRRASADDHASQYSSRHSSYSRPSPSHHQSAPSVHEYAASVRSSKGPGSTYSTRTAREVPLPGSSIASFKSEAKSMRSAKDIPLPGGSTVSASSYRSDAKSMRSAKDIPLPAGSTISASSYRTLRSAKDIPLPDSASTVYHDTLDVDSHVTPDDSISQVGGGDSRRSTTRSTSRSHTSHRSKSRSHASHASKRSSKFDEPVKPSDSVSQVSTNVSRASQRTIKADDTRSKASSRRE</sequence>
<feature type="domain" description="VOC" evidence="2">
    <location>
        <begin position="2"/>
        <end position="122"/>
    </location>
</feature>
<dbReference type="SUPFAM" id="SSF54593">
    <property type="entry name" value="Glyoxalase/Bleomycin resistance protein/Dihydroxybiphenyl dioxygenase"/>
    <property type="match status" value="1"/>
</dbReference>
<dbReference type="Proteomes" id="UP001583193">
    <property type="component" value="Unassembled WGS sequence"/>
</dbReference>
<dbReference type="PANTHER" id="PTHR35006">
    <property type="entry name" value="GLYOXALASE FAMILY PROTEIN (AFU_ORTHOLOGUE AFUA_5G14830)"/>
    <property type="match status" value="1"/>
</dbReference>
<proteinExistence type="predicted"/>
<feature type="compositionally biased region" description="Polar residues" evidence="1">
    <location>
        <begin position="438"/>
        <end position="451"/>
    </location>
</feature>
<feature type="compositionally biased region" description="Basic and acidic residues" evidence="1">
    <location>
        <begin position="619"/>
        <end position="633"/>
    </location>
</feature>